<proteinExistence type="predicted"/>
<dbReference type="RefSeq" id="XP_022151626.1">
    <property type="nucleotide sequence ID" value="XM_022295934.1"/>
</dbReference>
<keyword evidence="1" id="KW-0175">Coiled coil</keyword>
<evidence type="ECO:0000313" key="3">
    <source>
        <dbReference type="Proteomes" id="UP000504603"/>
    </source>
</evidence>
<evidence type="ECO:0000256" key="1">
    <source>
        <dbReference type="SAM" id="Coils"/>
    </source>
</evidence>
<dbReference type="RefSeq" id="XP_022151624.1">
    <property type="nucleotide sequence ID" value="XM_022295932.1"/>
</dbReference>
<evidence type="ECO:0000313" key="4">
    <source>
        <dbReference type="RefSeq" id="XP_022151624.1"/>
    </source>
</evidence>
<feature type="compositionally biased region" description="Basic and acidic residues" evidence="2">
    <location>
        <begin position="609"/>
        <end position="619"/>
    </location>
</feature>
<evidence type="ECO:0000313" key="8">
    <source>
        <dbReference type="RefSeq" id="XP_022151629.1"/>
    </source>
</evidence>
<evidence type="ECO:0000313" key="7">
    <source>
        <dbReference type="RefSeq" id="XP_022151627.1"/>
    </source>
</evidence>
<dbReference type="PANTHER" id="PTHR31344:SF11">
    <property type="entry name" value="NUCLEOLAR PROTEIN GAR2-LIKE PROTEIN"/>
    <property type="match status" value="1"/>
</dbReference>
<feature type="compositionally biased region" description="Polar residues" evidence="2">
    <location>
        <begin position="178"/>
        <end position="192"/>
    </location>
</feature>
<dbReference type="RefSeq" id="XP_022151630.1">
    <property type="nucleotide sequence ID" value="XM_022295938.1"/>
</dbReference>
<feature type="region of interest" description="Disordered" evidence="2">
    <location>
        <begin position="117"/>
        <end position="163"/>
    </location>
</feature>
<dbReference type="KEGG" id="mcha:111019540"/>
<feature type="region of interest" description="Disordered" evidence="2">
    <location>
        <begin position="598"/>
        <end position="620"/>
    </location>
</feature>
<evidence type="ECO:0000313" key="9">
    <source>
        <dbReference type="RefSeq" id="XP_022151630.1"/>
    </source>
</evidence>
<feature type="region of interest" description="Disordered" evidence="2">
    <location>
        <begin position="176"/>
        <end position="230"/>
    </location>
</feature>
<dbReference type="GO" id="GO:0005643">
    <property type="term" value="C:nuclear pore"/>
    <property type="evidence" value="ECO:0007669"/>
    <property type="project" value="InterPro"/>
</dbReference>
<dbReference type="InterPro" id="IPR021827">
    <property type="entry name" value="Nup186/Nup192/Nup205"/>
</dbReference>
<feature type="coiled-coil region" evidence="1">
    <location>
        <begin position="266"/>
        <end position="293"/>
    </location>
</feature>
<sequence length="797" mass="88803">MKEIDKRKTPIKNQSKRTPRLERKERRPHQENISKPVDAKETVSKSLDMKPNNLVSESDKDMKPLEVQQDLAIDHVAEANKVEETHLHSKANAIGGRENVNGVVDDKCNVLEKDLNHMKEEVSDSETTADSISSTSDSTTTKEEKIEKTSNFPEDILEDNSSDCSLHNSIEQFDRGINKSQSKELSCTQKKTSNLEREPSRVKNKNSSKSNSKSAKIVPKPSSDSSEGTDYQIVDEVKDIEVLDEALNGVLSIRNGPDTNGDHDDQAACEQKIEELENRIDKLEEELRVVAALEMSLYSVVPEHGSSAHKVHTPARRLSRIYIHACKHWSQDKRATVAKNIVSGLVLIAKSCGSDVPRLTFWLSNAIVMREITAKTFSSMRSTSPMKNFVDSNNSSQGNGGKPTTFQWRNIYGSKQVNKYIQLVEDWQETGTFMAALEKVESWIFSRMVESVWWQSLTPNMQPRDASKSKGRERLLGPPLGDQQQGNFSINLWRSTFQDAFQRLCPVRASGHECGCLPVLARMVMEQCVARLDVAMFNAILRESAHEIPTDPVSDPIVDAKVLPIPAGDLSFGSGAQLKNSVGNWSRWLTDMVGIDADDSSIDQQGSDDDIRPDGDGRPKSFPLLNSLSDLLMLPKDMLTDRSIRQEVCPSIGLSLIKRILCNFTPDEFCPDPVQGTVLESLNAESIVERRLSGGFGRNFPYTAAPVVYISPSTSDVSEKVAEAGGKSHLERNISMIQRKGYTSDEELEELDCPLSSIVDKSTSSPTNNAHGNGRHEEDTTLITNTRYKLLREVWSL</sequence>
<name>A0A6J1DBQ3_MOMCH</name>
<protein>
    <submittedName>
        <fullName evidence="4 5">Uncharacterized protein LOC111019540</fullName>
    </submittedName>
</protein>
<reference evidence="4 5" key="1">
    <citation type="submission" date="2025-04" db="UniProtKB">
        <authorList>
            <consortium name="RefSeq"/>
        </authorList>
    </citation>
    <scope>IDENTIFICATION</scope>
    <source>
        <strain evidence="4 5">OHB3-1</strain>
    </source>
</reference>
<feature type="compositionally biased region" description="Basic and acidic residues" evidence="2">
    <location>
        <begin position="19"/>
        <end position="43"/>
    </location>
</feature>
<evidence type="ECO:0000313" key="5">
    <source>
        <dbReference type="RefSeq" id="XP_022151625.1"/>
    </source>
</evidence>
<dbReference type="GeneID" id="111019540"/>
<dbReference type="AlphaFoldDB" id="A0A6J1DBQ3"/>
<dbReference type="RefSeq" id="XP_022151627.1">
    <property type="nucleotide sequence ID" value="XM_022295935.1"/>
</dbReference>
<feature type="region of interest" description="Disordered" evidence="2">
    <location>
        <begin position="1"/>
        <end position="63"/>
    </location>
</feature>
<gene>
    <name evidence="4 5 6 7 8 9" type="primary">LOC111019540</name>
</gene>
<dbReference type="OrthoDB" id="20172at2759"/>
<feature type="region of interest" description="Disordered" evidence="2">
    <location>
        <begin position="758"/>
        <end position="780"/>
    </location>
</feature>
<dbReference type="Proteomes" id="UP000504603">
    <property type="component" value="Unplaced"/>
</dbReference>
<evidence type="ECO:0000313" key="6">
    <source>
        <dbReference type="RefSeq" id="XP_022151626.1"/>
    </source>
</evidence>
<evidence type="ECO:0000256" key="2">
    <source>
        <dbReference type="SAM" id="MobiDB-lite"/>
    </source>
</evidence>
<organism evidence="3 5">
    <name type="scientific">Momordica charantia</name>
    <name type="common">Bitter gourd</name>
    <name type="synonym">Balsam pear</name>
    <dbReference type="NCBI Taxonomy" id="3673"/>
    <lineage>
        <taxon>Eukaryota</taxon>
        <taxon>Viridiplantae</taxon>
        <taxon>Streptophyta</taxon>
        <taxon>Embryophyta</taxon>
        <taxon>Tracheophyta</taxon>
        <taxon>Spermatophyta</taxon>
        <taxon>Magnoliopsida</taxon>
        <taxon>eudicotyledons</taxon>
        <taxon>Gunneridae</taxon>
        <taxon>Pentapetalae</taxon>
        <taxon>rosids</taxon>
        <taxon>fabids</taxon>
        <taxon>Cucurbitales</taxon>
        <taxon>Cucurbitaceae</taxon>
        <taxon>Momordiceae</taxon>
        <taxon>Momordica</taxon>
    </lineage>
</organism>
<dbReference type="PANTHER" id="PTHR31344">
    <property type="entry name" value="NUCLEAR PORE COMPLEX PROTEIN NUP205"/>
    <property type="match status" value="1"/>
</dbReference>
<keyword evidence="3" id="KW-1185">Reference proteome</keyword>
<accession>A0A6J1DBQ3</accession>
<feature type="compositionally biased region" description="Low complexity" evidence="2">
    <location>
        <begin position="205"/>
        <end position="216"/>
    </location>
</feature>
<dbReference type="RefSeq" id="XP_022151625.1">
    <property type="nucleotide sequence ID" value="XM_022295933.1"/>
</dbReference>
<feature type="compositionally biased region" description="Polar residues" evidence="2">
    <location>
        <begin position="759"/>
        <end position="771"/>
    </location>
</feature>
<dbReference type="RefSeq" id="XP_022151629.1">
    <property type="nucleotide sequence ID" value="XM_022295937.1"/>
</dbReference>
<feature type="compositionally biased region" description="Low complexity" evidence="2">
    <location>
        <begin position="125"/>
        <end position="139"/>
    </location>
</feature>